<comment type="caution">
    <text evidence="3">The sequence shown here is derived from an EMBL/GenBank/DDBJ whole genome shotgun (WGS) entry which is preliminary data.</text>
</comment>
<accession>A0AA42CVY0</accession>
<feature type="transmembrane region" description="Helical" evidence="1">
    <location>
        <begin position="256"/>
        <end position="273"/>
    </location>
</feature>
<organism evidence="3 4">
    <name type="scientific">Sphingomonas lycopersici</name>
    <dbReference type="NCBI Taxonomy" id="2951807"/>
    <lineage>
        <taxon>Bacteria</taxon>
        <taxon>Pseudomonadati</taxon>
        <taxon>Pseudomonadota</taxon>
        <taxon>Alphaproteobacteria</taxon>
        <taxon>Sphingomonadales</taxon>
        <taxon>Sphingomonadaceae</taxon>
        <taxon>Sphingomonas</taxon>
    </lineage>
</organism>
<dbReference type="Pfam" id="PF01757">
    <property type="entry name" value="Acyl_transf_3"/>
    <property type="match status" value="1"/>
</dbReference>
<keyword evidence="3" id="KW-0012">Acyltransferase</keyword>
<dbReference type="InterPro" id="IPR050879">
    <property type="entry name" value="Acyltransferase_3"/>
</dbReference>
<feature type="transmembrane region" description="Helical" evidence="1">
    <location>
        <begin position="279"/>
        <end position="301"/>
    </location>
</feature>
<dbReference type="PANTHER" id="PTHR23028:SF53">
    <property type="entry name" value="ACYL_TRANSF_3 DOMAIN-CONTAINING PROTEIN"/>
    <property type="match status" value="1"/>
</dbReference>
<keyword evidence="1" id="KW-0812">Transmembrane</keyword>
<keyword evidence="3" id="KW-0808">Transferase</keyword>
<feature type="domain" description="Acyltransferase 3" evidence="2">
    <location>
        <begin position="55"/>
        <end position="362"/>
    </location>
</feature>
<dbReference type="InterPro" id="IPR002656">
    <property type="entry name" value="Acyl_transf_3_dom"/>
</dbReference>
<dbReference type="PANTHER" id="PTHR23028">
    <property type="entry name" value="ACETYLTRANSFERASE"/>
    <property type="match status" value="1"/>
</dbReference>
<dbReference type="EMBL" id="JANFAV010000019">
    <property type="protein sequence ID" value="MCW6537153.1"/>
    <property type="molecule type" value="Genomic_DNA"/>
</dbReference>
<dbReference type="Proteomes" id="UP001165565">
    <property type="component" value="Unassembled WGS sequence"/>
</dbReference>
<proteinExistence type="predicted"/>
<keyword evidence="1" id="KW-1133">Transmembrane helix</keyword>
<evidence type="ECO:0000259" key="2">
    <source>
        <dbReference type="Pfam" id="PF01757"/>
    </source>
</evidence>
<keyword evidence="1" id="KW-0472">Membrane</keyword>
<feature type="transmembrane region" description="Helical" evidence="1">
    <location>
        <begin position="322"/>
        <end position="339"/>
    </location>
</feature>
<dbReference type="RefSeq" id="WP_265271043.1">
    <property type="nucleotide sequence ID" value="NZ_JANFAV010000019.1"/>
</dbReference>
<evidence type="ECO:0000313" key="3">
    <source>
        <dbReference type="EMBL" id="MCW6537153.1"/>
    </source>
</evidence>
<dbReference type="GO" id="GO:0009103">
    <property type="term" value="P:lipopolysaccharide biosynthetic process"/>
    <property type="evidence" value="ECO:0007669"/>
    <property type="project" value="TreeGrafter"/>
</dbReference>
<name>A0AA42CVY0_9SPHN</name>
<feature type="transmembrane region" description="Helical" evidence="1">
    <location>
        <begin position="120"/>
        <end position="141"/>
    </location>
</feature>
<reference evidence="3" key="1">
    <citation type="submission" date="2022-06" db="EMBL/GenBank/DDBJ databases">
        <title>Sphingomonas sp. nov. isolated from rhizosphere soil of tomato.</title>
        <authorList>
            <person name="Dong H."/>
            <person name="Gao R."/>
        </authorList>
    </citation>
    <scope>NUCLEOTIDE SEQUENCE</scope>
    <source>
        <strain evidence="3">MMSM24</strain>
    </source>
</reference>
<feature type="transmembrane region" description="Helical" evidence="1">
    <location>
        <begin position="176"/>
        <end position="196"/>
    </location>
</feature>
<evidence type="ECO:0000256" key="1">
    <source>
        <dbReference type="SAM" id="Phobius"/>
    </source>
</evidence>
<dbReference type="AlphaFoldDB" id="A0AA42CVY0"/>
<feature type="transmembrane region" description="Helical" evidence="1">
    <location>
        <begin position="345"/>
        <end position="366"/>
    </location>
</feature>
<dbReference type="GO" id="GO:0016020">
    <property type="term" value="C:membrane"/>
    <property type="evidence" value="ECO:0007669"/>
    <property type="project" value="TreeGrafter"/>
</dbReference>
<keyword evidence="4" id="KW-1185">Reference proteome</keyword>
<protein>
    <submittedName>
        <fullName evidence="3">Acyltransferase</fullName>
    </submittedName>
</protein>
<dbReference type="GO" id="GO:0016747">
    <property type="term" value="F:acyltransferase activity, transferring groups other than amino-acyl groups"/>
    <property type="evidence" value="ECO:0007669"/>
    <property type="project" value="InterPro"/>
</dbReference>
<feature type="transmembrane region" description="Helical" evidence="1">
    <location>
        <begin position="203"/>
        <end position="220"/>
    </location>
</feature>
<gene>
    <name evidence="3" type="ORF">NEE01_20425</name>
</gene>
<feature type="transmembrane region" description="Helical" evidence="1">
    <location>
        <begin position="80"/>
        <end position="100"/>
    </location>
</feature>
<evidence type="ECO:0000313" key="4">
    <source>
        <dbReference type="Proteomes" id="UP001165565"/>
    </source>
</evidence>
<sequence>MAPLSRRAGRLADMCPKTDQSLRDDHSVVALRDEISAREIKCRLTKKVSMRYSPSLDGLRAVAVALVMASHFTWGRLPGGWVGVTLFFVLSGYLITKILVQELDSTGTLNLQRFYLKRFLRLSPALALVLAASLVIAILTAKLDSAVEAALFAGSYTMNFNRAFGLGEEGALGHTWSLAIEEQFYLLWPLMLLFVVKRRRIRLLLTAISIIVAWRFYLIVDGAEVQRIYNGFDTRADALLVGCLLALVEKSIPYRAWMPYVAIVTLFGCYIALKADASFIWAGGLFAATLASAALIKCTVVDGWARVFLTFKPFVFVGKLSYGLYLWHYMLLISAIRFQQDDNRVLYVTAVAVVSIGLAIASYFLVELPFNKLKDRIGRRPRTGAAAELPA</sequence>